<dbReference type="SMART" id="SM00448">
    <property type="entry name" value="REC"/>
    <property type="match status" value="1"/>
</dbReference>
<dbReference type="InterPro" id="IPR036388">
    <property type="entry name" value="WH-like_DNA-bd_sf"/>
</dbReference>
<dbReference type="SMART" id="SM00862">
    <property type="entry name" value="Trans_reg_C"/>
    <property type="match status" value="1"/>
</dbReference>
<dbReference type="InterPro" id="IPR011006">
    <property type="entry name" value="CheY-like_superfamily"/>
</dbReference>
<dbReference type="EMBL" id="LOWA01000055">
    <property type="protein sequence ID" value="KVE24178.1"/>
    <property type="molecule type" value="Genomic_DNA"/>
</dbReference>
<gene>
    <name evidence="8" type="ORF">WS67_01020</name>
</gene>
<dbReference type="InterPro" id="IPR001867">
    <property type="entry name" value="OmpR/PhoB-type_DNA-bd"/>
</dbReference>
<evidence type="ECO:0008006" key="10">
    <source>
        <dbReference type="Google" id="ProtNLM"/>
    </source>
</evidence>
<dbReference type="GO" id="GO:0006355">
    <property type="term" value="P:regulation of DNA-templated transcription"/>
    <property type="evidence" value="ECO:0007669"/>
    <property type="project" value="InterPro"/>
</dbReference>
<evidence type="ECO:0000313" key="9">
    <source>
        <dbReference type="Proteomes" id="UP000062788"/>
    </source>
</evidence>
<dbReference type="PANTHER" id="PTHR48111:SF40">
    <property type="entry name" value="PHOSPHATE REGULON TRANSCRIPTIONAL REGULATORY PROTEIN PHOB"/>
    <property type="match status" value="1"/>
</dbReference>
<dbReference type="AlphaFoldDB" id="A0A103DWU4"/>
<dbReference type="GO" id="GO:0032993">
    <property type="term" value="C:protein-DNA complex"/>
    <property type="evidence" value="ECO:0007669"/>
    <property type="project" value="TreeGrafter"/>
</dbReference>
<feature type="domain" description="Response regulatory" evidence="6">
    <location>
        <begin position="3"/>
        <end position="118"/>
    </location>
</feature>
<dbReference type="InterPro" id="IPR039420">
    <property type="entry name" value="WalR-like"/>
</dbReference>
<dbReference type="InterPro" id="IPR016032">
    <property type="entry name" value="Sig_transdc_resp-reg_C-effctor"/>
</dbReference>
<evidence type="ECO:0000313" key="8">
    <source>
        <dbReference type="EMBL" id="KVE24178.1"/>
    </source>
</evidence>
<keyword evidence="3 5" id="KW-0238">DNA-binding</keyword>
<dbReference type="SUPFAM" id="SSF52172">
    <property type="entry name" value="CheY-like"/>
    <property type="match status" value="1"/>
</dbReference>
<dbReference type="InterPro" id="IPR001789">
    <property type="entry name" value="Sig_transdc_resp-reg_receiver"/>
</dbReference>
<proteinExistence type="predicted"/>
<evidence type="ECO:0000256" key="3">
    <source>
        <dbReference type="ARBA" id="ARBA00023125"/>
    </source>
</evidence>
<accession>A0A103DWU4</accession>
<dbReference type="PANTHER" id="PTHR48111">
    <property type="entry name" value="REGULATOR OF RPOS"/>
    <property type="match status" value="1"/>
</dbReference>
<feature type="domain" description="OmpR/PhoB-type" evidence="7">
    <location>
        <begin position="129"/>
        <end position="228"/>
    </location>
</feature>
<evidence type="ECO:0000256" key="5">
    <source>
        <dbReference type="PROSITE-ProRule" id="PRU01091"/>
    </source>
</evidence>
<evidence type="ECO:0000256" key="4">
    <source>
        <dbReference type="PROSITE-ProRule" id="PRU00169"/>
    </source>
</evidence>
<evidence type="ECO:0000259" key="7">
    <source>
        <dbReference type="PROSITE" id="PS51755"/>
    </source>
</evidence>
<evidence type="ECO:0000256" key="2">
    <source>
        <dbReference type="ARBA" id="ARBA00023012"/>
    </source>
</evidence>
<organism evidence="8 9">
    <name type="scientific">Burkholderia singularis</name>
    <dbReference type="NCBI Taxonomy" id="1503053"/>
    <lineage>
        <taxon>Bacteria</taxon>
        <taxon>Pseudomonadati</taxon>
        <taxon>Pseudomonadota</taxon>
        <taxon>Betaproteobacteria</taxon>
        <taxon>Burkholderiales</taxon>
        <taxon>Burkholderiaceae</taxon>
        <taxon>Burkholderia</taxon>
        <taxon>pseudomallei group</taxon>
    </lineage>
</organism>
<dbReference type="Gene3D" id="1.10.10.10">
    <property type="entry name" value="Winged helix-like DNA-binding domain superfamily/Winged helix DNA-binding domain"/>
    <property type="match status" value="1"/>
</dbReference>
<comment type="caution">
    <text evidence="4">Lacks conserved residue(s) required for the propagation of feature annotation.</text>
</comment>
<name>A0A103DWU4_9BURK</name>
<keyword evidence="9" id="KW-1185">Reference proteome</keyword>
<protein>
    <recommendedName>
        <fullName evidence="10">DNA-binding response regulator</fullName>
    </recommendedName>
</protein>
<dbReference type="GO" id="GO:0000976">
    <property type="term" value="F:transcription cis-regulatory region binding"/>
    <property type="evidence" value="ECO:0007669"/>
    <property type="project" value="TreeGrafter"/>
</dbReference>
<dbReference type="GO" id="GO:0005829">
    <property type="term" value="C:cytosol"/>
    <property type="evidence" value="ECO:0007669"/>
    <property type="project" value="TreeGrafter"/>
</dbReference>
<reference evidence="8 9" key="1">
    <citation type="submission" date="2015-11" db="EMBL/GenBank/DDBJ databases">
        <title>Expanding the genomic diversity of Burkholderia species for the development of highly accurate diagnostics.</title>
        <authorList>
            <person name="Sahl J."/>
            <person name="Keim P."/>
            <person name="Wagner D."/>
        </authorList>
    </citation>
    <scope>NUCLEOTIDE SEQUENCE [LARGE SCALE GENOMIC DNA]</scope>
    <source>
        <strain evidence="8 9">TSV85</strain>
    </source>
</reference>
<keyword evidence="2" id="KW-0902">Two-component regulatory system</keyword>
<dbReference type="Pfam" id="PF00486">
    <property type="entry name" value="Trans_reg_C"/>
    <property type="match status" value="1"/>
</dbReference>
<dbReference type="CDD" id="cd00383">
    <property type="entry name" value="trans_reg_C"/>
    <property type="match status" value="1"/>
</dbReference>
<dbReference type="Gene3D" id="6.10.250.690">
    <property type="match status" value="1"/>
</dbReference>
<dbReference type="PROSITE" id="PS50110">
    <property type="entry name" value="RESPONSE_REGULATORY"/>
    <property type="match status" value="1"/>
</dbReference>
<evidence type="ECO:0000259" key="6">
    <source>
        <dbReference type="PROSITE" id="PS50110"/>
    </source>
</evidence>
<sequence length="233" mass="26546">MAKIAYLDFDSHDIKKIQSTLLAHGYNCLPFEDGERLISKLKKNKFDLLLLNWDAPFVTGYDVLMWAKSNLSSHVPVIFLLHQNQENYVSKILAAGADDYIIQPFGETELIARINVQLSRSRQRRKSADQSIMIGDYLIDLANRLCYYRGAPILLTPKEFKVAALFFRHAGEILTREHLMAVIWGYGGSVVSRSLDTHVAKIRLKMKLRPENGVRLVSVYGHGYRMDVMGTQS</sequence>
<feature type="DNA-binding region" description="OmpR/PhoB-type" evidence="5">
    <location>
        <begin position="129"/>
        <end position="228"/>
    </location>
</feature>
<comment type="caution">
    <text evidence="8">The sequence shown here is derived from an EMBL/GenBank/DDBJ whole genome shotgun (WGS) entry which is preliminary data.</text>
</comment>
<dbReference type="PROSITE" id="PS51755">
    <property type="entry name" value="OMPR_PHOB"/>
    <property type="match status" value="1"/>
</dbReference>
<dbReference type="Proteomes" id="UP000062788">
    <property type="component" value="Unassembled WGS sequence"/>
</dbReference>
<dbReference type="GO" id="GO:0000156">
    <property type="term" value="F:phosphorelay response regulator activity"/>
    <property type="evidence" value="ECO:0007669"/>
    <property type="project" value="TreeGrafter"/>
</dbReference>
<dbReference type="Pfam" id="PF00072">
    <property type="entry name" value="Response_reg"/>
    <property type="match status" value="1"/>
</dbReference>
<dbReference type="SUPFAM" id="SSF46894">
    <property type="entry name" value="C-terminal effector domain of the bipartite response regulators"/>
    <property type="match status" value="1"/>
</dbReference>
<keyword evidence="1" id="KW-0597">Phosphoprotein</keyword>
<dbReference type="Gene3D" id="3.40.50.2300">
    <property type="match status" value="1"/>
</dbReference>
<evidence type="ECO:0000256" key="1">
    <source>
        <dbReference type="ARBA" id="ARBA00022553"/>
    </source>
</evidence>